<name>A0AAV3PY79_LITER</name>
<sequence>MGHMNYSKISKKGNSGTRGFKLNIKKFSVLSLRAKFVCMFNKLFSRRWRLFSYENLLKSMRNMGRRRSSKEKYGSRGNLVMKDASYKNIKNDCPFRSYARSNSFYSEAIADCLDFIKRNSISLDEKPVLE</sequence>
<dbReference type="AlphaFoldDB" id="A0AAV3PY79"/>
<reference evidence="1 2" key="1">
    <citation type="submission" date="2024-01" db="EMBL/GenBank/DDBJ databases">
        <title>The complete chloroplast genome sequence of Lithospermum erythrorhizon: insights into the phylogenetic relationship among Boraginaceae species and the maternal lineages of purple gromwells.</title>
        <authorList>
            <person name="Okada T."/>
            <person name="Watanabe K."/>
        </authorList>
    </citation>
    <scope>NUCLEOTIDE SEQUENCE [LARGE SCALE GENOMIC DNA]</scope>
</reference>
<protein>
    <submittedName>
        <fullName evidence="1">Uncharacterized protein</fullName>
    </submittedName>
</protein>
<dbReference type="PANTHER" id="PTHR34996:SF3">
    <property type="entry name" value="OS06G0327400 PROTEIN"/>
    <property type="match status" value="1"/>
</dbReference>
<accession>A0AAV3PY79</accession>
<comment type="caution">
    <text evidence="1">The sequence shown here is derived from an EMBL/GenBank/DDBJ whole genome shotgun (WGS) entry which is preliminary data.</text>
</comment>
<keyword evidence="2" id="KW-1185">Reference proteome</keyword>
<organism evidence="1 2">
    <name type="scientific">Lithospermum erythrorhizon</name>
    <name type="common">Purple gromwell</name>
    <name type="synonym">Lithospermum officinale var. erythrorhizon</name>
    <dbReference type="NCBI Taxonomy" id="34254"/>
    <lineage>
        <taxon>Eukaryota</taxon>
        <taxon>Viridiplantae</taxon>
        <taxon>Streptophyta</taxon>
        <taxon>Embryophyta</taxon>
        <taxon>Tracheophyta</taxon>
        <taxon>Spermatophyta</taxon>
        <taxon>Magnoliopsida</taxon>
        <taxon>eudicotyledons</taxon>
        <taxon>Gunneridae</taxon>
        <taxon>Pentapetalae</taxon>
        <taxon>asterids</taxon>
        <taxon>lamiids</taxon>
        <taxon>Boraginales</taxon>
        <taxon>Boraginaceae</taxon>
        <taxon>Boraginoideae</taxon>
        <taxon>Lithospermeae</taxon>
        <taxon>Lithospermum</taxon>
    </lineage>
</organism>
<dbReference type="EMBL" id="BAABME010002943">
    <property type="protein sequence ID" value="GAA0156772.1"/>
    <property type="molecule type" value="Genomic_DNA"/>
</dbReference>
<gene>
    <name evidence="1" type="ORF">LIER_14181</name>
</gene>
<evidence type="ECO:0000313" key="1">
    <source>
        <dbReference type="EMBL" id="GAA0156772.1"/>
    </source>
</evidence>
<proteinExistence type="predicted"/>
<evidence type="ECO:0000313" key="2">
    <source>
        <dbReference type="Proteomes" id="UP001454036"/>
    </source>
</evidence>
<dbReference type="PANTHER" id="PTHR34996">
    <property type="entry name" value="OS06G0327400 PROTEIN"/>
    <property type="match status" value="1"/>
</dbReference>
<dbReference type="Proteomes" id="UP001454036">
    <property type="component" value="Unassembled WGS sequence"/>
</dbReference>